<accession>A0A917PML8</accession>
<comment type="caution">
    <text evidence="2">The sequence shown here is derived from an EMBL/GenBank/DDBJ whole genome shotgun (WGS) entry which is preliminary data.</text>
</comment>
<evidence type="ECO:0000313" key="2">
    <source>
        <dbReference type="EMBL" id="GGJ85188.1"/>
    </source>
</evidence>
<keyword evidence="1" id="KW-1133">Transmembrane helix</keyword>
<feature type="transmembrane region" description="Helical" evidence="1">
    <location>
        <begin position="45"/>
        <end position="65"/>
    </location>
</feature>
<dbReference type="InterPro" id="IPR025597">
    <property type="entry name" value="DUF4345"/>
</dbReference>
<dbReference type="RefSeq" id="WP_188981960.1">
    <property type="nucleotide sequence ID" value="NZ_BMPO01000002.1"/>
</dbReference>
<dbReference type="Pfam" id="PF14248">
    <property type="entry name" value="DUF4345"/>
    <property type="match status" value="1"/>
</dbReference>
<evidence type="ECO:0008006" key="4">
    <source>
        <dbReference type="Google" id="ProtNLM"/>
    </source>
</evidence>
<proteinExistence type="predicted"/>
<reference evidence="2" key="1">
    <citation type="journal article" date="2014" name="Int. J. Syst. Evol. Microbiol.">
        <title>Complete genome sequence of Corynebacterium casei LMG S-19264T (=DSM 44701T), isolated from a smear-ripened cheese.</title>
        <authorList>
            <consortium name="US DOE Joint Genome Institute (JGI-PGF)"/>
            <person name="Walter F."/>
            <person name="Albersmeier A."/>
            <person name="Kalinowski J."/>
            <person name="Ruckert C."/>
        </authorList>
    </citation>
    <scope>NUCLEOTIDE SEQUENCE</scope>
    <source>
        <strain evidence="2">JCM 30078</strain>
    </source>
</reference>
<keyword evidence="1" id="KW-0472">Membrane</keyword>
<feature type="transmembrane region" description="Helical" evidence="1">
    <location>
        <begin position="7"/>
        <end position="25"/>
    </location>
</feature>
<sequence length="99" mass="10411">MKGTQKFLLASGISVIAIGLLYGIASKAVFGGIVGLSIQDNEMHIFRANMGLYCGLGALLIAGALNKEHIRFALLLETVFLGSLAAGRLVSFSVDGDFH</sequence>
<dbReference type="AlphaFoldDB" id="A0A917PML8"/>
<gene>
    <name evidence="2" type="ORF">GCM10009304_09000</name>
</gene>
<organism evidence="2 3">
    <name type="scientific">Pseudomonas matsuisoli</name>
    <dbReference type="NCBI Taxonomy" id="1515666"/>
    <lineage>
        <taxon>Bacteria</taxon>
        <taxon>Pseudomonadati</taxon>
        <taxon>Pseudomonadota</taxon>
        <taxon>Gammaproteobacteria</taxon>
        <taxon>Pseudomonadales</taxon>
        <taxon>Pseudomonadaceae</taxon>
        <taxon>Pseudomonas</taxon>
    </lineage>
</organism>
<feature type="transmembrane region" description="Helical" evidence="1">
    <location>
        <begin position="72"/>
        <end position="94"/>
    </location>
</feature>
<evidence type="ECO:0000256" key="1">
    <source>
        <dbReference type="SAM" id="Phobius"/>
    </source>
</evidence>
<keyword evidence="3" id="KW-1185">Reference proteome</keyword>
<dbReference type="Proteomes" id="UP000635983">
    <property type="component" value="Unassembled WGS sequence"/>
</dbReference>
<evidence type="ECO:0000313" key="3">
    <source>
        <dbReference type="Proteomes" id="UP000635983"/>
    </source>
</evidence>
<name>A0A917PML8_9PSED</name>
<protein>
    <recommendedName>
        <fullName evidence="4">DUF4345 domain-containing protein</fullName>
    </recommendedName>
</protein>
<dbReference type="EMBL" id="BMPO01000002">
    <property type="protein sequence ID" value="GGJ85188.1"/>
    <property type="molecule type" value="Genomic_DNA"/>
</dbReference>
<keyword evidence="1" id="KW-0812">Transmembrane</keyword>
<reference evidence="2" key="2">
    <citation type="submission" date="2020-09" db="EMBL/GenBank/DDBJ databases">
        <authorList>
            <person name="Sun Q."/>
            <person name="Ohkuma M."/>
        </authorList>
    </citation>
    <scope>NUCLEOTIDE SEQUENCE</scope>
    <source>
        <strain evidence="2">JCM 30078</strain>
    </source>
</reference>